<dbReference type="Proteomes" id="UP000658980">
    <property type="component" value="Unassembled WGS sequence"/>
</dbReference>
<comment type="caution">
    <text evidence="2">The sequence shown here is derived from an EMBL/GenBank/DDBJ whole genome shotgun (WGS) entry which is preliminary data.</text>
</comment>
<feature type="domain" description="Phage head morphogenesis" evidence="1">
    <location>
        <begin position="609"/>
        <end position="729"/>
    </location>
</feature>
<sequence length="740" mass="82851">MGFWDWIKPKKEEASEEEIKRQVRAAATLGSVARTKQTAHKWEQQWGLYEKVLGRKSYSSKEVIESLRVIRDLNPDASMAIWNLQRLVNSGFEVEAIRPDGTVDDAMTEKLEELAKRVGPLYGGGMDQLVGVWTLAGYTSGAFAAEVELNEQLNDVVDIHVVEATSIDFMSNKENKVDMVQRQSNGSLKVMNPETVFYYPLDPDIGDPYGRSPLLPILQIVFFQTQVLKDLQRVIHHQGYERFDISIVEESVMQALPDEIKHEPEKVAAFVHQFVGDMEKHFNELEPDSDFVHTDSVKITTTGGAGGKSMDATKVIEVINQQIVSALKMLPILLGRNEGTTETHGTVQWQIFVAGVKSIQRTIKRLMERSFNVYLQIKGFQGRAKVTFNDLPVRNEMQEAQAEQTRTATKLTQVQNGWIDNNEAANAIVGHDAVGPAPVAGNPILNSFRPPTNAARMMGKNRAGDEIEEGAEAFIGETVEPWVEPVAELTDKAEEAFGRFLEYQRELYIERMREAGTPLSTAQEAIEQFQDWVEANILYDSSEQLSLWNELGFEWTATAAITAGEINAFDFDVDISFNPQDEVLLRSLSDRSRRSAELIQDATDQQVIMSLWDVVADGQYSIDKATKVLQEDNNFSKARARVIARTEMLGAARTGQNDSDRQSGIVIGKIWRSAVQDRTRAGHKKADGQVVAFDKPFKVQNGKGETEELMYPGDSSLGASASNVIQCRCWYKRILEGEAM</sequence>
<evidence type="ECO:0000313" key="3">
    <source>
        <dbReference type="Proteomes" id="UP000658980"/>
    </source>
</evidence>
<keyword evidence="3" id="KW-1185">Reference proteome</keyword>
<dbReference type="RefSeq" id="WP_191714089.1">
    <property type="nucleotide sequence ID" value="NZ_JACSPU010000001.1"/>
</dbReference>
<dbReference type="Pfam" id="PF04233">
    <property type="entry name" value="Phage_Mu_F"/>
    <property type="match status" value="1"/>
</dbReference>
<name>A0ABR8WA28_9BACL</name>
<organism evidence="2 3">
    <name type="scientific">Planococcus wigleyi</name>
    <dbReference type="NCBI Taxonomy" id="2762216"/>
    <lineage>
        <taxon>Bacteria</taxon>
        <taxon>Bacillati</taxon>
        <taxon>Bacillota</taxon>
        <taxon>Bacilli</taxon>
        <taxon>Bacillales</taxon>
        <taxon>Caryophanaceae</taxon>
        <taxon>Planococcus</taxon>
    </lineage>
</organism>
<evidence type="ECO:0000259" key="1">
    <source>
        <dbReference type="Pfam" id="PF04233"/>
    </source>
</evidence>
<evidence type="ECO:0000313" key="2">
    <source>
        <dbReference type="EMBL" id="MBD8013880.1"/>
    </source>
</evidence>
<protein>
    <recommendedName>
        <fullName evidence="1">Phage head morphogenesis domain-containing protein</fullName>
    </recommendedName>
</protein>
<dbReference type="InterPro" id="IPR006528">
    <property type="entry name" value="Phage_head_morphogenesis_dom"/>
</dbReference>
<dbReference type="EMBL" id="JACSPU010000001">
    <property type="protein sequence ID" value="MBD8013880.1"/>
    <property type="molecule type" value="Genomic_DNA"/>
</dbReference>
<proteinExistence type="predicted"/>
<reference evidence="2 3" key="1">
    <citation type="submission" date="2020-08" db="EMBL/GenBank/DDBJ databases">
        <title>A Genomic Blueprint of the Chicken Gut Microbiome.</title>
        <authorList>
            <person name="Gilroy R."/>
            <person name="Ravi A."/>
            <person name="Getino M."/>
            <person name="Pursley I."/>
            <person name="Horton D.L."/>
            <person name="Alikhan N.-F."/>
            <person name="Baker D."/>
            <person name="Gharbi K."/>
            <person name="Hall N."/>
            <person name="Watson M."/>
            <person name="Adriaenssens E.M."/>
            <person name="Foster-Nyarko E."/>
            <person name="Jarju S."/>
            <person name="Secka A."/>
            <person name="Antonio M."/>
            <person name="Oren A."/>
            <person name="Chaudhuri R."/>
            <person name="La Ragione R.M."/>
            <person name="Hildebrand F."/>
            <person name="Pallen M.J."/>
        </authorList>
    </citation>
    <scope>NUCLEOTIDE SEQUENCE [LARGE SCALE GENOMIC DNA]</scope>
    <source>
        <strain evidence="2 3">Sa1BUA13</strain>
    </source>
</reference>
<accession>A0ABR8WA28</accession>
<gene>
    <name evidence="2" type="ORF">H9630_03535</name>
</gene>